<dbReference type="SUPFAM" id="SSF46934">
    <property type="entry name" value="UBA-like"/>
    <property type="match status" value="1"/>
</dbReference>
<dbReference type="PROSITE" id="PS50127">
    <property type="entry name" value="UBC_2"/>
    <property type="match status" value="1"/>
</dbReference>
<dbReference type="SMART" id="SM00165">
    <property type="entry name" value="UBA"/>
    <property type="match status" value="1"/>
</dbReference>
<dbReference type="InterPro" id="IPR015940">
    <property type="entry name" value="UBA"/>
</dbReference>
<dbReference type="AlphaFoldDB" id="A0A8C3NWT6"/>
<dbReference type="Proteomes" id="UP000694396">
    <property type="component" value="Unplaced"/>
</dbReference>
<dbReference type="CDD" id="cd23800">
    <property type="entry name" value="UBCc_UBE2K"/>
    <property type="match status" value="1"/>
</dbReference>
<dbReference type="EC" id="2.3.2.23" evidence="1"/>
<dbReference type="InterPro" id="IPR042599">
    <property type="entry name" value="UBE2K_UBA"/>
</dbReference>
<keyword evidence="4" id="KW-0833">Ubl conjugation pathway</keyword>
<evidence type="ECO:0000256" key="6">
    <source>
        <dbReference type="ARBA" id="ARBA00030012"/>
    </source>
</evidence>
<feature type="compositionally biased region" description="Low complexity" evidence="14">
    <location>
        <begin position="150"/>
        <end position="169"/>
    </location>
</feature>
<feature type="region of interest" description="Disordered" evidence="14">
    <location>
        <begin position="79"/>
        <end position="200"/>
    </location>
</feature>
<sequence>ASCFLSDTSDISPATADPAQLSQGCSFTRSPPRCLRAQRAAGGGPGGSHDDTTASAVPRGPPAAELCLRGCLLTLSPRARPARDRASGSSRCLPGRAGGRPAGRTSAPPQVGSAPFLWGQRGGGGPERTRRSRPISSVQPRRPRPRRRPGAAPAALLRPLLRSGSGPFAHARRGRHFGRAGSSPAERRWSSLGPARRGRGVPAAEMANIAVQRIKREFKEVLKSEETSKNQIKVDLVDENFTELRGEIAGPPDTPYEGGRYQLEIKIPETYPFNPPKVRFITKIWHPNISSVTGAICLDILKDQWAAAMTLRTVLLSLQALLAAAEPDDPQDAVVANQYKQNPEMFKQTARLWAHVYAGAPVSSPEYTKKIENLCAMGFDRNAVIVALSSKSWDVETATELLLSN</sequence>
<dbReference type="SMART" id="SM00212">
    <property type="entry name" value="UBCc"/>
    <property type="match status" value="1"/>
</dbReference>
<evidence type="ECO:0000256" key="9">
    <source>
        <dbReference type="ARBA" id="ARBA00072444"/>
    </source>
</evidence>
<keyword evidence="3" id="KW-0547">Nucleotide-binding</keyword>
<evidence type="ECO:0000256" key="3">
    <source>
        <dbReference type="ARBA" id="ARBA00022741"/>
    </source>
</evidence>
<organism evidence="17 18">
    <name type="scientific">Cyanoderma ruficeps</name>
    <name type="common">rufous-capped babbler</name>
    <dbReference type="NCBI Taxonomy" id="181631"/>
    <lineage>
        <taxon>Eukaryota</taxon>
        <taxon>Metazoa</taxon>
        <taxon>Chordata</taxon>
        <taxon>Craniata</taxon>
        <taxon>Vertebrata</taxon>
        <taxon>Euteleostomi</taxon>
        <taxon>Archelosauria</taxon>
        <taxon>Archosauria</taxon>
        <taxon>Dinosauria</taxon>
        <taxon>Saurischia</taxon>
        <taxon>Theropoda</taxon>
        <taxon>Coelurosauria</taxon>
        <taxon>Aves</taxon>
        <taxon>Neognathae</taxon>
        <taxon>Neoaves</taxon>
        <taxon>Telluraves</taxon>
        <taxon>Australaves</taxon>
        <taxon>Passeriformes</taxon>
        <taxon>Sylvioidea</taxon>
        <taxon>Timaliidae</taxon>
        <taxon>Cyanoderma</taxon>
    </lineage>
</organism>
<dbReference type="Ensembl" id="ENSCRFT00000004239.1">
    <property type="protein sequence ID" value="ENSCRFP00000004077.1"/>
    <property type="gene ID" value="ENSCRFG00000003331.1"/>
</dbReference>
<dbReference type="Pfam" id="PF00179">
    <property type="entry name" value="UQ_con"/>
    <property type="match status" value="1"/>
</dbReference>
<comment type="subunit">
    <text evidence="8">Interacts with RNF138/NARF. Interacts with BRCA1.</text>
</comment>
<dbReference type="Pfam" id="PF00627">
    <property type="entry name" value="UBA"/>
    <property type="match status" value="1"/>
</dbReference>
<protein>
    <recommendedName>
        <fullName evidence="9">Ubiquitin-conjugating enzyme E2 K</fullName>
        <ecNumber evidence="1">2.3.2.23</ecNumber>
    </recommendedName>
    <alternativeName>
        <fullName evidence="10">E2 ubiquitin-conjugating enzyme K</fullName>
    </alternativeName>
    <alternativeName>
        <fullName evidence="12">Huntingtin-interacting protein 2</fullName>
    </alternativeName>
    <alternativeName>
        <fullName evidence="7">Ubiquitin carrier protein</fullName>
    </alternativeName>
    <alternativeName>
        <fullName evidence="11">Ubiquitin-conjugating enzyme E2-25 kDa</fullName>
    </alternativeName>
    <alternativeName>
        <fullName evidence="6">Ubiquitin-protein ligase</fullName>
    </alternativeName>
</protein>
<evidence type="ECO:0000256" key="5">
    <source>
        <dbReference type="ARBA" id="ARBA00022840"/>
    </source>
</evidence>
<dbReference type="PROSITE" id="PS00183">
    <property type="entry name" value="UBC_1"/>
    <property type="match status" value="1"/>
</dbReference>
<evidence type="ECO:0000256" key="2">
    <source>
        <dbReference type="ARBA" id="ARBA00022679"/>
    </source>
</evidence>
<evidence type="ECO:0000259" key="16">
    <source>
        <dbReference type="PROSITE" id="PS50127"/>
    </source>
</evidence>
<reference evidence="17" key="1">
    <citation type="submission" date="2025-08" db="UniProtKB">
        <authorList>
            <consortium name="Ensembl"/>
        </authorList>
    </citation>
    <scope>IDENTIFICATION</scope>
</reference>
<evidence type="ECO:0000256" key="12">
    <source>
        <dbReference type="ARBA" id="ARBA00080337"/>
    </source>
</evidence>
<reference evidence="17" key="2">
    <citation type="submission" date="2025-09" db="UniProtKB">
        <authorList>
            <consortium name="Ensembl"/>
        </authorList>
    </citation>
    <scope>IDENTIFICATION</scope>
</reference>
<dbReference type="CDD" id="cd14390">
    <property type="entry name" value="UBA_II_E2_UBE2K"/>
    <property type="match status" value="1"/>
</dbReference>
<feature type="region of interest" description="Disordered" evidence="14">
    <location>
        <begin position="1"/>
        <end position="61"/>
    </location>
</feature>
<evidence type="ECO:0000259" key="15">
    <source>
        <dbReference type="PROSITE" id="PS50030"/>
    </source>
</evidence>
<evidence type="ECO:0000256" key="1">
    <source>
        <dbReference type="ARBA" id="ARBA00012486"/>
    </source>
</evidence>
<keyword evidence="18" id="KW-1185">Reference proteome</keyword>
<feature type="compositionally biased region" description="Polar residues" evidence="14">
    <location>
        <begin position="1"/>
        <end position="12"/>
    </location>
</feature>
<evidence type="ECO:0000256" key="8">
    <source>
        <dbReference type="ARBA" id="ARBA00062255"/>
    </source>
</evidence>
<dbReference type="SUPFAM" id="SSF54495">
    <property type="entry name" value="UBC-like"/>
    <property type="match status" value="1"/>
</dbReference>
<evidence type="ECO:0000256" key="4">
    <source>
        <dbReference type="ARBA" id="ARBA00022786"/>
    </source>
</evidence>
<keyword evidence="5" id="KW-0067">ATP-binding</keyword>
<evidence type="ECO:0000256" key="7">
    <source>
        <dbReference type="ARBA" id="ARBA00031729"/>
    </source>
</evidence>
<dbReference type="PROSITE" id="PS50030">
    <property type="entry name" value="UBA"/>
    <property type="match status" value="1"/>
</dbReference>
<feature type="active site" description="Glycyl thioester intermediate" evidence="13">
    <location>
        <position position="297"/>
    </location>
</feature>
<evidence type="ECO:0000313" key="18">
    <source>
        <dbReference type="Proteomes" id="UP000694396"/>
    </source>
</evidence>
<proteinExistence type="predicted"/>
<dbReference type="FunFam" id="1.10.8.10:FF:000010">
    <property type="entry name" value="Putative ubiquitin-conjugating enzyme e2 k"/>
    <property type="match status" value="1"/>
</dbReference>
<feature type="compositionally biased region" description="Polar residues" evidence="14">
    <location>
        <begin position="20"/>
        <end position="29"/>
    </location>
</feature>
<evidence type="ECO:0000256" key="13">
    <source>
        <dbReference type="PROSITE-ProRule" id="PRU10133"/>
    </source>
</evidence>
<dbReference type="Gene3D" id="1.10.8.10">
    <property type="entry name" value="DNA helicase RuvA subunit, C-terminal domain"/>
    <property type="match status" value="1"/>
</dbReference>
<keyword evidence="2" id="KW-0808">Transferase</keyword>
<dbReference type="Gene3D" id="3.10.110.10">
    <property type="entry name" value="Ubiquitin Conjugating Enzyme"/>
    <property type="match status" value="1"/>
</dbReference>
<dbReference type="InterPro" id="IPR000608">
    <property type="entry name" value="UBC"/>
</dbReference>
<evidence type="ECO:0000313" key="17">
    <source>
        <dbReference type="Ensembl" id="ENSCRFP00000004077.1"/>
    </source>
</evidence>
<evidence type="ECO:0000256" key="10">
    <source>
        <dbReference type="ARBA" id="ARBA00076325"/>
    </source>
</evidence>
<dbReference type="InterPro" id="IPR016135">
    <property type="entry name" value="UBQ-conjugating_enzyme/RWD"/>
</dbReference>
<feature type="domain" description="UBC core" evidence="16">
    <location>
        <begin position="209"/>
        <end position="359"/>
    </location>
</feature>
<evidence type="ECO:0000256" key="14">
    <source>
        <dbReference type="SAM" id="MobiDB-lite"/>
    </source>
</evidence>
<name>A0A8C3NWT6_9PASS</name>
<dbReference type="InterPro" id="IPR023313">
    <property type="entry name" value="UBQ-conjugating_AS"/>
</dbReference>
<accession>A0A8C3NWT6</accession>
<dbReference type="FunFam" id="3.10.110.10:FF:000021">
    <property type="entry name" value="Putative ubiquitin-conjugating enzyme e2 k"/>
    <property type="match status" value="1"/>
</dbReference>
<feature type="domain" description="UBA" evidence="15">
    <location>
        <begin position="365"/>
        <end position="405"/>
    </location>
</feature>
<dbReference type="GO" id="GO:0005524">
    <property type="term" value="F:ATP binding"/>
    <property type="evidence" value="ECO:0007669"/>
    <property type="project" value="UniProtKB-KW"/>
</dbReference>
<dbReference type="InterPro" id="IPR009060">
    <property type="entry name" value="UBA-like_sf"/>
</dbReference>
<dbReference type="GO" id="GO:0061631">
    <property type="term" value="F:ubiquitin conjugating enzyme activity"/>
    <property type="evidence" value="ECO:0007669"/>
    <property type="project" value="UniProtKB-EC"/>
</dbReference>
<dbReference type="PANTHER" id="PTHR24068">
    <property type="entry name" value="UBIQUITIN-CONJUGATING ENZYME E2"/>
    <property type="match status" value="1"/>
</dbReference>
<evidence type="ECO:0000256" key="11">
    <source>
        <dbReference type="ARBA" id="ARBA00080032"/>
    </source>
</evidence>